<feature type="domain" description="Reverse transcriptase Ty1/copia-type" evidence="1">
    <location>
        <begin position="2"/>
        <end position="131"/>
    </location>
</feature>
<evidence type="ECO:0000259" key="1">
    <source>
        <dbReference type="Pfam" id="PF07727"/>
    </source>
</evidence>
<sequence length="377" mass="42359">MCKLHKALYGLKQAPWAWFHALKKNLVQYGFQNSKTDTSLFIYSAGSCIIYFLVYVDDILLTGNDLTFLHKFKSALAEEFSLKDLGFPNHFLSIEILLTSQGLFLTQHHYIQQLLERANMNDSKLVSTPMSSSFSFVISPNSSTYDAHLYHNLLGALHYLALTRPDIAFSVNKLSQSMQAPTTTHMQALKRILHYLKLVVDHGLHLTKSHTLSLTTFCDADWGGDKGDLKSTSSYIVHLRSNVISWSCKKQPTISCSSIEAEYRTIASTIAELLLLHELGVSSSVPIIYSDNIGATYLCSNPVFHSRMKHLAIDYHFVRDLVSQNELKVTLVPSSHQLADLFTKPLSSPRHDFLKNKIGVIYSASILWGRVGILSNC</sequence>
<dbReference type="CDD" id="cd09272">
    <property type="entry name" value="RNase_HI_RT_Ty1"/>
    <property type="match status" value="1"/>
</dbReference>
<accession>A0A151RH11</accession>
<gene>
    <name evidence="2" type="ORF">KK1_036781</name>
</gene>
<dbReference type="SUPFAM" id="SSF56672">
    <property type="entry name" value="DNA/RNA polymerases"/>
    <property type="match status" value="1"/>
</dbReference>
<evidence type="ECO:0000313" key="2">
    <source>
        <dbReference type="EMBL" id="KYP41856.1"/>
    </source>
</evidence>
<reference evidence="2" key="1">
    <citation type="journal article" date="2012" name="Nat. Biotechnol.">
        <title>Draft genome sequence of pigeonpea (Cajanus cajan), an orphan legume crop of resource-poor farmers.</title>
        <authorList>
            <person name="Varshney R.K."/>
            <person name="Chen W."/>
            <person name="Li Y."/>
            <person name="Bharti A.K."/>
            <person name="Saxena R.K."/>
            <person name="Schlueter J.A."/>
            <person name="Donoghue M.T."/>
            <person name="Azam S."/>
            <person name="Fan G."/>
            <person name="Whaley A.M."/>
            <person name="Farmer A.D."/>
            <person name="Sheridan J."/>
            <person name="Iwata A."/>
            <person name="Tuteja R."/>
            <person name="Penmetsa R.V."/>
            <person name="Wu W."/>
            <person name="Upadhyaya H.D."/>
            <person name="Yang S.P."/>
            <person name="Shah T."/>
            <person name="Saxena K.B."/>
            <person name="Michael T."/>
            <person name="McCombie W.R."/>
            <person name="Yang B."/>
            <person name="Zhang G."/>
            <person name="Yang H."/>
            <person name="Wang J."/>
            <person name="Spillane C."/>
            <person name="Cook D.R."/>
            <person name="May G.D."/>
            <person name="Xu X."/>
            <person name="Jackson S.A."/>
        </authorList>
    </citation>
    <scope>NUCLEOTIDE SEQUENCE [LARGE SCALE GENOMIC DNA]</scope>
</reference>
<proteinExistence type="predicted"/>
<dbReference type="AlphaFoldDB" id="A0A151RH11"/>
<dbReference type="InterPro" id="IPR043502">
    <property type="entry name" value="DNA/RNA_pol_sf"/>
</dbReference>
<dbReference type="InterPro" id="IPR013103">
    <property type="entry name" value="RVT_2"/>
</dbReference>
<dbReference type="PANTHER" id="PTHR11439">
    <property type="entry name" value="GAG-POL-RELATED RETROTRANSPOSON"/>
    <property type="match status" value="1"/>
</dbReference>
<dbReference type="PANTHER" id="PTHR11439:SF455">
    <property type="entry name" value="RLK (RECEPTOR-LIKE PROTEIN KINASE) 8, PUTATIVE-RELATED"/>
    <property type="match status" value="1"/>
</dbReference>
<dbReference type="Proteomes" id="UP000075243">
    <property type="component" value="Unassembled WGS sequence"/>
</dbReference>
<evidence type="ECO:0000313" key="3">
    <source>
        <dbReference type="Proteomes" id="UP000075243"/>
    </source>
</evidence>
<dbReference type="EMBL" id="KQ483749">
    <property type="protein sequence ID" value="KYP41856.1"/>
    <property type="molecule type" value="Genomic_DNA"/>
</dbReference>
<dbReference type="Gramene" id="C.cajan_35298.t">
    <property type="protein sequence ID" value="C.cajan_35298.t"/>
    <property type="gene ID" value="C.cajan_35298"/>
</dbReference>
<organism evidence="2 3">
    <name type="scientific">Cajanus cajan</name>
    <name type="common">Pigeon pea</name>
    <name type="synonym">Cajanus indicus</name>
    <dbReference type="NCBI Taxonomy" id="3821"/>
    <lineage>
        <taxon>Eukaryota</taxon>
        <taxon>Viridiplantae</taxon>
        <taxon>Streptophyta</taxon>
        <taxon>Embryophyta</taxon>
        <taxon>Tracheophyta</taxon>
        <taxon>Spermatophyta</taxon>
        <taxon>Magnoliopsida</taxon>
        <taxon>eudicotyledons</taxon>
        <taxon>Gunneridae</taxon>
        <taxon>Pentapetalae</taxon>
        <taxon>rosids</taxon>
        <taxon>fabids</taxon>
        <taxon>Fabales</taxon>
        <taxon>Fabaceae</taxon>
        <taxon>Papilionoideae</taxon>
        <taxon>50 kb inversion clade</taxon>
        <taxon>NPAAA clade</taxon>
        <taxon>indigoferoid/millettioid clade</taxon>
        <taxon>Phaseoleae</taxon>
        <taxon>Cajanus</taxon>
    </lineage>
</organism>
<keyword evidence="3" id="KW-1185">Reference proteome</keyword>
<dbReference type="Pfam" id="PF07727">
    <property type="entry name" value="RVT_2"/>
    <property type="match status" value="1"/>
</dbReference>
<name>A0A151RH11_CAJCA</name>
<protein>
    <submittedName>
        <fullName evidence="2">Copia protein</fullName>
    </submittedName>
</protein>